<dbReference type="Gene3D" id="1.50.40.10">
    <property type="entry name" value="Mitochondrial carrier domain"/>
    <property type="match status" value="1"/>
</dbReference>
<dbReference type="OMA" id="ICASMTS"/>
<evidence type="ECO:0007829" key="14">
    <source>
        <dbReference type="PDB" id="8B6H"/>
    </source>
</evidence>
<dbReference type="PDB" id="8GYM">
    <property type="method" value="EM"/>
    <property type="resolution" value="2.96 A"/>
    <property type="chains" value="M2/m2=1-318"/>
</dbReference>
<dbReference type="PANTHER" id="PTHR45618">
    <property type="entry name" value="MITOCHONDRIAL DICARBOXYLATE CARRIER-RELATED"/>
    <property type="match status" value="1"/>
</dbReference>
<reference evidence="13" key="2">
    <citation type="journal article" date="2022" name="Science">
        <title>Structures of &lt;i&gt;Tetrahymena&lt;/i&gt;'s respiratory chain reveal the diversity of eukaryotic core metabolism.</title>
        <authorList>
            <person name="Zhou L."/>
            <person name="Maldonado M."/>
            <person name="Padavannil A."/>
            <person name="Guo F."/>
            <person name="Letts J.A."/>
        </authorList>
    </citation>
    <scope>STRUCTURE BY ELECTRON MICROSCOPY (3.02 ANGSTROMS)</scope>
    <scope>FORMYLATION AT MET-1</scope>
</reference>
<dbReference type="GeneID" id="7826274"/>
<dbReference type="STRING" id="312017.Q23M99"/>
<feature type="repeat" description="Solcar" evidence="8">
    <location>
        <begin position="116"/>
        <end position="208"/>
    </location>
</feature>
<dbReference type="EMDB" id="EMD-32325"/>
<evidence type="ECO:0000256" key="5">
    <source>
        <dbReference type="ARBA" id="ARBA00022737"/>
    </source>
</evidence>
<dbReference type="Proteomes" id="UP000009168">
    <property type="component" value="Unassembled WGS sequence"/>
</dbReference>
<accession>Q23M99</accession>
<dbReference type="AlphaFoldDB" id="Q23M99"/>
<proteinExistence type="evidence at protein level"/>
<keyword evidence="7 8" id="KW-0472">Membrane</keyword>
<dbReference type="PDB" id="8B6H">
    <property type="method" value="EM"/>
    <property type="resolution" value="2.60 A"/>
    <property type="chains" value="DV/Dv=1-318"/>
</dbReference>
<evidence type="ECO:0000256" key="10">
    <source>
        <dbReference type="SAM" id="Phobius"/>
    </source>
</evidence>
<dbReference type="EMDB" id="EMD-34373"/>
<dbReference type="KEGG" id="tet:TTHERM_00621600"/>
<dbReference type="RefSeq" id="XP_001017985.1">
    <property type="nucleotide sequence ID" value="XM_001017985.3"/>
</dbReference>
<dbReference type="Pfam" id="PF00153">
    <property type="entry name" value="Mito_carr"/>
    <property type="match status" value="3"/>
</dbReference>
<dbReference type="EMDB" id="EMD-34403"/>
<evidence type="ECO:0000256" key="1">
    <source>
        <dbReference type="ARBA" id="ARBA00004141"/>
    </source>
</evidence>
<comment type="subcellular location">
    <subcellularLocation>
        <location evidence="1">Membrane</location>
        <topology evidence="1">Multi-pass membrane protein</topology>
    </subcellularLocation>
</comment>
<dbReference type="InterPro" id="IPR050391">
    <property type="entry name" value="Mito_Metabolite_Transporter"/>
</dbReference>
<keyword evidence="12" id="KW-1185">Reference proteome</keyword>
<gene>
    <name evidence="11" type="ORF">TTHERM_00621600</name>
</gene>
<dbReference type="OrthoDB" id="283223at2759"/>
<dbReference type="HOGENOM" id="CLU_015166_14_4_1"/>
<evidence type="ECO:0000256" key="9">
    <source>
        <dbReference type="RuleBase" id="RU000488"/>
    </source>
</evidence>
<evidence type="ECO:0000256" key="6">
    <source>
        <dbReference type="ARBA" id="ARBA00022989"/>
    </source>
</evidence>
<dbReference type="GO" id="GO:0016020">
    <property type="term" value="C:membrane"/>
    <property type="evidence" value="ECO:0007669"/>
    <property type="project" value="UniProtKB-SubCell"/>
</dbReference>
<feature type="modified residue" description="N-formylmethionine" evidence="13">
    <location>
        <position position="1"/>
    </location>
</feature>
<dbReference type="InterPro" id="IPR023395">
    <property type="entry name" value="MCP_dom_sf"/>
</dbReference>
<dbReference type="eggNOG" id="KOG0759">
    <property type="taxonomic scope" value="Eukaryota"/>
</dbReference>
<comment type="similarity">
    <text evidence="2 9">Belongs to the mitochondrial carrier (TC 2.A.29) family.</text>
</comment>
<reference evidence="12" key="1">
    <citation type="journal article" date="2006" name="PLoS Biol.">
        <title>Macronuclear genome sequence of the ciliate Tetrahymena thermophila, a model eukaryote.</title>
        <authorList>
            <person name="Eisen J.A."/>
            <person name="Coyne R.S."/>
            <person name="Wu M."/>
            <person name="Wu D."/>
            <person name="Thiagarajan M."/>
            <person name="Wortman J.R."/>
            <person name="Badger J.H."/>
            <person name="Ren Q."/>
            <person name="Amedeo P."/>
            <person name="Jones K.M."/>
            <person name="Tallon L.J."/>
            <person name="Delcher A.L."/>
            <person name="Salzberg S.L."/>
            <person name="Silva J.C."/>
            <person name="Haas B.J."/>
            <person name="Majoros W.H."/>
            <person name="Farzad M."/>
            <person name="Carlton J.M."/>
            <person name="Smith R.K. Jr."/>
            <person name="Garg J."/>
            <person name="Pearlman R.E."/>
            <person name="Karrer K.M."/>
            <person name="Sun L."/>
            <person name="Manning G."/>
            <person name="Elde N.C."/>
            <person name="Turkewitz A.P."/>
            <person name="Asai D.J."/>
            <person name="Wilkes D.E."/>
            <person name="Wang Y."/>
            <person name="Cai H."/>
            <person name="Collins K."/>
            <person name="Stewart B.A."/>
            <person name="Lee S.R."/>
            <person name="Wilamowska K."/>
            <person name="Weinberg Z."/>
            <person name="Ruzzo W.L."/>
            <person name="Wloga D."/>
            <person name="Gaertig J."/>
            <person name="Frankel J."/>
            <person name="Tsao C.-C."/>
            <person name="Gorovsky M.A."/>
            <person name="Keeling P.J."/>
            <person name="Waller R.F."/>
            <person name="Patron N.J."/>
            <person name="Cherry J.M."/>
            <person name="Stover N.A."/>
            <person name="Krieger C.J."/>
            <person name="del Toro C."/>
            <person name="Ryder H.F."/>
            <person name="Williamson S.C."/>
            <person name="Barbeau R.A."/>
            <person name="Hamilton E.P."/>
            <person name="Orias E."/>
        </authorList>
    </citation>
    <scope>NUCLEOTIDE SEQUENCE [LARGE SCALE GENOMIC DNA]</scope>
    <source>
        <strain evidence="12">SB210</strain>
    </source>
</reference>
<dbReference type="PDB" id="8GZU">
    <property type="method" value="EM"/>
    <property type="resolution" value="4.18 A"/>
    <property type="chains" value="38/93/M2/m2=1-318"/>
</dbReference>
<dbReference type="InParanoid" id="Q23M99"/>
<dbReference type="InterPro" id="IPR018108">
    <property type="entry name" value="MCP_transmembrane"/>
</dbReference>
<evidence type="ECO:0007829" key="17">
    <source>
        <dbReference type="PDB" id="8GZU"/>
    </source>
</evidence>
<dbReference type="PROSITE" id="PS50920">
    <property type="entry name" value="SOLCAR"/>
    <property type="match status" value="3"/>
</dbReference>
<dbReference type="EMBL" id="GG662661">
    <property type="protein sequence ID" value="EAR97740.1"/>
    <property type="molecule type" value="Genomic_DNA"/>
</dbReference>
<reference evidence="16 17" key="3">
    <citation type="journal article" date="2023" name="Nat. Commun.">
        <title>Structures of Tetrahymena thermophila respiratory megacomplexes on the tubular mitochondrial cristae.</title>
        <authorList>
            <person name="Han F."/>
            <person name="Hu Y."/>
            <person name="Wu M."/>
            <person name="He Z."/>
            <person name="Tian H."/>
            <person name="Zhou L."/>
        </authorList>
    </citation>
    <scope>STRUCTURE BY ELECTRON MICROSCOPY (2.96 ANGSTROMS)</scope>
</reference>
<feature type="repeat" description="Solcar" evidence="8">
    <location>
        <begin position="11"/>
        <end position="106"/>
    </location>
</feature>
<dbReference type="EMDB" id="EMD-16184"/>
<protein>
    <submittedName>
        <fullName evidence="11">2-oxoglutarate/malate carrier protein</fullName>
    </submittedName>
</protein>
<keyword evidence="13 14" id="KW-0002">3D-structure</keyword>
<evidence type="ECO:0000313" key="12">
    <source>
        <dbReference type="Proteomes" id="UP000009168"/>
    </source>
</evidence>
<organism evidence="11 12">
    <name type="scientific">Tetrahymena thermophila (strain SB210)</name>
    <dbReference type="NCBI Taxonomy" id="312017"/>
    <lineage>
        <taxon>Eukaryota</taxon>
        <taxon>Sar</taxon>
        <taxon>Alveolata</taxon>
        <taxon>Ciliophora</taxon>
        <taxon>Intramacronucleata</taxon>
        <taxon>Oligohymenophorea</taxon>
        <taxon>Hymenostomatida</taxon>
        <taxon>Tetrahymenina</taxon>
        <taxon>Tetrahymenidae</taxon>
        <taxon>Tetrahymena</taxon>
    </lineage>
</organism>
<keyword evidence="5" id="KW-0677">Repeat</keyword>
<evidence type="ECO:0000256" key="2">
    <source>
        <dbReference type="ARBA" id="ARBA00006375"/>
    </source>
</evidence>
<name>Q23M99_TETTS</name>
<evidence type="ECO:0000256" key="7">
    <source>
        <dbReference type="ARBA" id="ARBA00023136"/>
    </source>
</evidence>
<keyword evidence="3 9" id="KW-0813">Transport</keyword>
<reference evidence="14 15" key="4">
    <citation type="journal article" date="2023" name="Nature">
        <title>Structural basis of mitochondrial membrane bending by the I-II-III&lt;sub&gt;2&lt;/sub&gt;-IV&lt;sub&gt;2&lt;/sub&gt; supercomplex.</title>
        <authorList>
            <person name="Muhleip A."/>
            <person name="Flygaard R.K."/>
            <person name="Baradaran R."/>
            <person name="Haapanen O."/>
            <person name="Gruhl T."/>
            <person name="Tobiasson V."/>
            <person name="Marechal A."/>
            <person name="Sharma V."/>
            <person name="Amunts A."/>
        </authorList>
    </citation>
    <scope>STRUCTURE BY ELECTRON MICROSCOPY (2.60 ANGSTROMS)</scope>
</reference>
<dbReference type="PDB" id="7W5Z">
    <property type="method" value="EM"/>
    <property type="resolution" value="3.02 A"/>
    <property type="chains" value="M2/m2=1-318"/>
</dbReference>
<feature type="repeat" description="Solcar" evidence="8">
    <location>
        <begin position="215"/>
        <end position="306"/>
    </location>
</feature>
<feature type="transmembrane region" description="Helical" evidence="10">
    <location>
        <begin position="278"/>
        <end position="300"/>
    </location>
</feature>
<keyword evidence="4 8" id="KW-0812">Transmembrane</keyword>
<evidence type="ECO:0007829" key="13">
    <source>
        <dbReference type="PDB" id="7W5Z"/>
    </source>
</evidence>
<keyword evidence="6 10" id="KW-1133">Transmembrane helix</keyword>
<evidence type="ECO:0007829" key="16">
    <source>
        <dbReference type="PDB" id="8GYM"/>
    </source>
</evidence>
<evidence type="ECO:0000256" key="4">
    <source>
        <dbReference type="ARBA" id="ARBA00022692"/>
    </source>
</evidence>
<evidence type="ECO:0000313" key="11">
    <source>
        <dbReference type="EMBL" id="EAR97740.1"/>
    </source>
</evidence>
<dbReference type="PDB" id="8BQS">
    <property type="method" value="EM"/>
    <property type="resolution" value="2.90 A"/>
    <property type="chains" value="DV/Dv=1-318"/>
</dbReference>
<sequence length="318" mass="36045">MNYSYKRYWEPSTAEVIGLSLSVNTISAALTYPIEFVKVRSQIRTEGVGIRSKNLYMGINPNKVFREIHATGNGLRGFYQGFESHLIGRLSYLFIRNLTYKIIYDRTKPVKAHNDLSHREKGVIAGFAGGLAAFLTSPADLVNTRTIAEGGKPKEWRWGYKGLMDGINKIAATEGGNAALFRGSYANVLRAVILNISLTGPFDYLNEKIWITFGDMTWNKYAALLWASFWGSVATLPFDNIRTRLYAQNADPTKNRLTYSGWADAAKKLIQHEGISGFYVGFYAFYIRTFLYAWTTVFITDKITSDWKRKAGLKEWQI</sequence>
<evidence type="ECO:0007829" key="15">
    <source>
        <dbReference type="PDB" id="8BQS"/>
    </source>
</evidence>
<evidence type="ECO:0000256" key="8">
    <source>
        <dbReference type="PROSITE-ProRule" id="PRU00282"/>
    </source>
</evidence>
<evidence type="ECO:0000256" key="3">
    <source>
        <dbReference type="ARBA" id="ARBA00022448"/>
    </source>
</evidence>
<dbReference type="SUPFAM" id="SSF103506">
    <property type="entry name" value="Mitochondrial carrier"/>
    <property type="match status" value="1"/>
</dbReference>